<organism evidence="2 3">
    <name type="scientific">Okeania hirsuta</name>
    <dbReference type="NCBI Taxonomy" id="1458930"/>
    <lineage>
        <taxon>Bacteria</taxon>
        <taxon>Bacillati</taxon>
        <taxon>Cyanobacteriota</taxon>
        <taxon>Cyanophyceae</taxon>
        <taxon>Oscillatoriophycideae</taxon>
        <taxon>Oscillatoriales</taxon>
        <taxon>Microcoleaceae</taxon>
        <taxon>Okeania</taxon>
    </lineage>
</organism>
<protein>
    <submittedName>
        <fullName evidence="2">Uncharacterized protein</fullName>
    </submittedName>
</protein>
<dbReference type="Proteomes" id="UP000269154">
    <property type="component" value="Unassembled WGS sequence"/>
</dbReference>
<accession>A0A3N6NPE2</accession>
<dbReference type="EMBL" id="RCBY01000527">
    <property type="protein sequence ID" value="RQH16947.1"/>
    <property type="molecule type" value="Genomic_DNA"/>
</dbReference>
<dbReference type="InterPro" id="IPR019734">
    <property type="entry name" value="TPR_rpt"/>
</dbReference>
<dbReference type="RefSeq" id="WP_205127832.1">
    <property type="nucleotide sequence ID" value="NZ_CAWOLW010000476.1"/>
</dbReference>
<feature type="non-terminal residue" evidence="2">
    <location>
        <position position="375"/>
    </location>
</feature>
<proteinExistence type="predicted"/>
<evidence type="ECO:0000256" key="1">
    <source>
        <dbReference type="PROSITE-ProRule" id="PRU00339"/>
    </source>
</evidence>
<reference evidence="2 3" key="1">
    <citation type="journal article" date="2018" name="ACS Chem. Biol.">
        <title>Ketoreductase domain dysfunction expands chemodiversity: malyngamide biosynthesis in the cyanobacterium Okeania hirsuta.</title>
        <authorList>
            <person name="Moss N.A."/>
            <person name="Leao T."/>
            <person name="Rankin M."/>
            <person name="McCullough T.M."/>
            <person name="Qu P."/>
            <person name="Korobeynikov A."/>
            <person name="Smith J.L."/>
            <person name="Gerwick L."/>
            <person name="Gerwick W.H."/>
        </authorList>
    </citation>
    <scope>NUCLEOTIDE SEQUENCE [LARGE SCALE GENOMIC DNA]</scope>
    <source>
        <strain evidence="2 3">PAB10Feb10-1</strain>
    </source>
</reference>
<evidence type="ECO:0000313" key="2">
    <source>
        <dbReference type="EMBL" id="RQH16947.1"/>
    </source>
</evidence>
<keyword evidence="3" id="KW-1185">Reference proteome</keyword>
<sequence length="375" mass="41785">MDYPLGGACPIEYLDAMIATLSKDREAEVILITDACRSGNLAGSENNGPQLTNQAIGARFGEVVKIMSCAKEQYSLEHEDWGGGRGLFSYHLVNGLIGLADEDEDELIYIYELSDYLRREVRKVSRQYGEIQIPVVRGPEEAALNTIDKAQLFALNAELSMENDQSIGMAPVRKSGKGAEKPDSTFIRLLQRFETSLEEGTLLIPEDGSAYAFLQQLQAFTQFDSLVDVATNDLAVALQEEAQVALNSYLTTPSKELSKRWGEEDLYQTYPQYLFQAAELLGEEDFFYESLRSRAEYFQGVNLRLTAEKANDEARLRAALGVQQAALQKEPNTAHILNEIGYLLFLLEDKEKAAEYFTQAAQAAPAWVLPYSNLA</sequence>
<name>A0A3N6NPE2_9CYAN</name>
<comment type="caution">
    <text evidence="2">The sequence shown here is derived from an EMBL/GenBank/DDBJ whole genome shotgun (WGS) entry which is preliminary data.</text>
</comment>
<dbReference type="PROSITE" id="PS50005">
    <property type="entry name" value="TPR"/>
    <property type="match status" value="1"/>
</dbReference>
<evidence type="ECO:0000313" key="3">
    <source>
        <dbReference type="Proteomes" id="UP000269154"/>
    </source>
</evidence>
<dbReference type="Gene3D" id="1.25.40.10">
    <property type="entry name" value="Tetratricopeptide repeat domain"/>
    <property type="match status" value="1"/>
</dbReference>
<feature type="repeat" description="TPR" evidence="1">
    <location>
        <begin position="334"/>
        <end position="367"/>
    </location>
</feature>
<keyword evidence="1" id="KW-0802">TPR repeat</keyword>
<dbReference type="AlphaFoldDB" id="A0A3N6NPE2"/>
<dbReference type="InterPro" id="IPR011990">
    <property type="entry name" value="TPR-like_helical_dom_sf"/>
</dbReference>
<dbReference type="SUPFAM" id="SSF48452">
    <property type="entry name" value="TPR-like"/>
    <property type="match status" value="1"/>
</dbReference>
<gene>
    <name evidence="2" type="ORF">D5R40_33610</name>
</gene>